<dbReference type="Proteomes" id="UP000605099">
    <property type="component" value="Unassembled WGS sequence"/>
</dbReference>
<evidence type="ECO:0000256" key="1">
    <source>
        <dbReference type="ARBA" id="ARBA00006484"/>
    </source>
</evidence>
<dbReference type="EMBL" id="BMLK01000001">
    <property type="protein sequence ID" value="GGN39878.1"/>
    <property type="molecule type" value="Genomic_DNA"/>
</dbReference>
<proteinExistence type="inferred from homology"/>
<sequence length="272" mass="28903">MTLAIDLTGRTILVCGVAKGGIGGATCRQLAKAGATIIALDKDEALIAPIVADVEALGGTIHPMVVDLMDKAACETVVAQIFDKFGALDGIANVAGGTREGEWMPLDETPTDSFWQTFQLNLGYIFTLCRDAAKTWIEREERGAIVNVSSVSSLTSAPWHGPYGAAKSGITALTRTMANEWHEFGIRANSVLPGAVATERVMTRVVSENVVQGSEQNFAMPEELANAIVFLLSDLASGISGQSLTVDRSLSTKFCAGARKSRRELAKEKQEA</sequence>
<dbReference type="InterPro" id="IPR020904">
    <property type="entry name" value="Sc_DH/Rdtase_CS"/>
</dbReference>
<accession>A0ABQ2J533</accession>
<protein>
    <submittedName>
        <fullName evidence="2">Oxidoreductase</fullName>
    </submittedName>
</protein>
<evidence type="ECO:0000313" key="2">
    <source>
        <dbReference type="EMBL" id="GGN39878.1"/>
    </source>
</evidence>
<comment type="caution">
    <text evidence="2">The sequence shown here is derived from an EMBL/GenBank/DDBJ whole genome shotgun (WGS) entry which is preliminary data.</text>
</comment>
<dbReference type="PRINTS" id="PR00080">
    <property type="entry name" value="SDRFAMILY"/>
</dbReference>
<dbReference type="InterPro" id="IPR002347">
    <property type="entry name" value="SDR_fam"/>
</dbReference>
<dbReference type="PRINTS" id="PR00081">
    <property type="entry name" value="GDHRDH"/>
</dbReference>
<dbReference type="RefSeq" id="WP_188817006.1">
    <property type="nucleotide sequence ID" value="NZ_BMLK01000001.1"/>
</dbReference>
<keyword evidence="3" id="KW-1185">Reference proteome</keyword>
<dbReference type="PROSITE" id="PS00061">
    <property type="entry name" value="ADH_SHORT"/>
    <property type="match status" value="1"/>
</dbReference>
<reference evidence="3" key="1">
    <citation type="journal article" date="2019" name="Int. J. Syst. Evol. Microbiol.">
        <title>The Global Catalogue of Microorganisms (GCM) 10K type strain sequencing project: providing services to taxonomists for standard genome sequencing and annotation.</title>
        <authorList>
            <consortium name="The Broad Institute Genomics Platform"/>
            <consortium name="The Broad Institute Genome Sequencing Center for Infectious Disease"/>
            <person name="Wu L."/>
            <person name="Ma J."/>
        </authorList>
    </citation>
    <scope>NUCLEOTIDE SEQUENCE [LARGE SCALE GENOMIC DNA]</scope>
    <source>
        <strain evidence="3">CGMCC 1.6784</strain>
    </source>
</reference>
<comment type="similarity">
    <text evidence="1">Belongs to the short-chain dehydrogenases/reductases (SDR) family.</text>
</comment>
<dbReference type="Gene3D" id="3.40.50.720">
    <property type="entry name" value="NAD(P)-binding Rossmann-like Domain"/>
    <property type="match status" value="1"/>
</dbReference>
<dbReference type="InterPro" id="IPR036291">
    <property type="entry name" value="NAD(P)-bd_dom_sf"/>
</dbReference>
<dbReference type="CDD" id="cd05233">
    <property type="entry name" value="SDR_c"/>
    <property type="match status" value="1"/>
</dbReference>
<name>A0ABQ2J533_9SPHN</name>
<dbReference type="PANTHER" id="PTHR42760">
    <property type="entry name" value="SHORT-CHAIN DEHYDROGENASES/REDUCTASES FAMILY MEMBER"/>
    <property type="match status" value="1"/>
</dbReference>
<dbReference type="Pfam" id="PF13561">
    <property type="entry name" value="adh_short_C2"/>
    <property type="match status" value="1"/>
</dbReference>
<organism evidence="2 3">
    <name type="scientific">Novosphingobium indicum</name>
    <dbReference type="NCBI Taxonomy" id="462949"/>
    <lineage>
        <taxon>Bacteria</taxon>
        <taxon>Pseudomonadati</taxon>
        <taxon>Pseudomonadota</taxon>
        <taxon>Alphaproteobacteria</taxon>
        <taxon>Sphingomonadales</taxon>
        <taxon>Sphingomonadaceae</taxon>
        <taxon>Novosphingobium</taxon>
    </lineage>
</organism>
<dbReference type="SUPFAM" id="SSF51735">
    <property type="entry name" value="NAD(P)-binding Rossmann-fold domains"/>
    <property type="match status" value="1"/>
</dbReference>
<gene>
    <name evidence="2" type="ORF">GCM10011349_00210</name>
</gene>
<evidence type="ECO:0000313" key="3">
    <source>
        <dbReference type="Proteomes" id="UP000605099"/>
    </source>
</evidence>